<dbReference type="PANTHER" id="PTHR22684">
    <property type="entry name" value="NULP1-RELATED"/>
    <property type="match status" value="1"/>
</dbReference>
<dbReference type="VEuPathDB" id="FungiDB:SAPIO_CDS6037"/>
<evidence type="ECO:0000256" key="1">
    <source>
        <dbReference type="SAM" id="MobiDB-lite"/>
    </source>
</evidence>
<reference evidence="2 3" key="1">
    <citation type="journal article" date="2014" name="Genome Announc.">
        <title>Draft genome sequence of the pathogenic fungus Scedosporium apiospermum.</title>
        <authorList>
            <person name="Vandeputte P."/>
            <person name="Ghamrawi S."/>
            <person name="Rechenmann M."/>
            <person name="Iltis A."/>
            <person name="Giraud S."/>
            <person name="Fleury M."/>
            <person name="Thornton C."/>
            <person name="Delhaes L."/>
            <person name="Meyer W."/>
            <person name="Papon N."/>
            <person name="Bouchara J.P."/>
        </authorList>
    </citation>
    <scope>NUCLEOTIDE SEQUENCE [LARGE SCALE GENOMIC DNA]</scope>
    <source>
        <strain evidence="2 3">IHEM 14462</strain>
    </source>
</reference>
<dbReference type="OMA" id="IWGKMPP"/>
<evidence type="ECO:0008006" key="4">
    <source>
        <dbReference type="Google" id="ProtNLM"/>
    </source>
</evidence>
<dbReference type="GeneID" id="27725109"/>
<organism evidence="2 3">
    <name type="scientific">Pseudallescheria apiosperma</name>
    <name type="common">Scedosporium apiospermum</name>
    <dbReference type="NCBI Taxonomy" id="563466"/>
    <lineage>
        <taxon>Eukaryota</taxon>
        <taxon>Fungi</taxon>
        <taxon>Dikarya</taxon>
        <taxon>Ascomycota</taxon>
        <taxon>Pezizomycotina</taxon>
        <taxon>Sordariomycetes</taxon>
        <taxon>Hypocreomycetidae</taxon>
        <taxon>Microascales</taxon>
        <taxon>Microascaceae</taxon>
        <taxon>Scedosporium</taxon>
    </lineage>
</organism>
<proteinExistence type="predicted"/>
<dbReference type="Proteomes" id="UP000028545">
    <property type="component" value="Unassembled WGS sequence"/>
</dbReference>
<feature type="compositionally biased region" description="Low complexity" evidence="1">
    <location>
        <begin position="712"/>
        <end position="723"/>
    </location>
</feature>
<evidence type="ECO:0000313" key="3">
    <source>
        <dbReference type="Proteomes" id="UP000028545"/>
    </source>
</evidence>
<feature type="compositionally biased region" description="Basic and acidic residues" evidence="1">
    <location>
        <begin position="739"/>
        <end position="749"/>
    </location>
</feature>
<comment type="caution">
    <text evidence="2">The sequence shown here is derived from an EMBL/GenBank/DDBJ whole genome shotgun (WGS) entry which is preliminary data.</text>
</comment>
<accession>A0A084G5Y9</accession>
<name>A0A084G5Y9_PSEDA</name>
<evidence type="ECO:0000313" key="2">
    <source>
        <dbReference type="EMBL" id="KEZ42751.1"/>
    </source>
</evidence>
<dbReference type="PANTHER" id="PTHR22684:SF0">
    <property type="entry name" value="RIBOSOME QUALITY CONTROL COMPLEX SUBUNIT TCF25"/>
    <property type="match status" value="1"/>
</dbReference>
<feature type="compositionally biased region" description="Basic residues" evidence="1">
    <location>
        <begin position="1"/>
        <end position="10"/>
    </location>
</feature>
<feature type="region of interest" description="Disordered" evidence="1">
    <location>
        <begin position="697"/>
        <end position="749"/>
    </location>
</feature>
<dbReference type="GO" id="GO:0072344">
    <property type="term" value="P:rescue of stalled ribosome"/>
    <property type="evidence" value="ECO:0007669"/>
    <property type="project" value="TreeGrafter"/>
</dbReference>
<dbReference type="InterPro" id="IPR006994">
    <property type="entry name" value="TCF25/Rqc1"/>
</dbReference>
<dbReference type="HOGENOM" id="CLU_008321_1_0_1"/>
<dbReference type="RefSeq" id="XP_016642550.1">
    <property type="nucleotide sequence ID" value="XM_016788234.1"/>
</dbReference>
<dbReference type="KEGG" id="sapo:SAPIO_CDS6037"/>
<feature type="compositionally biased region" description="Acidic residues" evidence="1">
    <location>
        <begin position="51"/>
        <end position="67"/>
    </location>
</feature>
<dbReference type="Pfam" id="PF04910">
    <property type="entry name" value="Tcf25"/>
    <property type="match status" value="1"/>
</dbReference>
<dbReference type="GO" id="GO:1990112">
    <property type="term" value="C:RQC complex"/>
    <property type="evidence" value="ECO:0007669"/>
    <property type="project" value="TreeGrafter"/>
</dbReference>
<sequence length="749" mass="83663">MSSRQLRKIRQQQELLKATTPSEEEAKGESEEEELAPRVKPRVSMFAALGGDDEDEDKDESDDETKEAEEKHDEEQEPETAQPAATSKRSKKKKKKGKKKQGGGKEKVASAPQGIEEDEIDKALRELNIRPQTSTTGETRVAGEGAPAQDQQRAKVLAIDPYHLKAIHEMQNLFGREVIEAARIEEEAEAVAARRRLLQGGPQTQVDLETFLREDPGKKLPEITLRRNMFIQGKDFWPRATAGGLSMKEIRADPSGAWTEYAFVHSKQYNTVQVIFFHCANIGDPMRLVHLLKQFPYHISTLLQVSSFAKNQDQNQALAADLCERALFTFGRATLSSFRQNLERGRARLDFRRPENRQFWLAGYHYLKSLMRKGTYRTALEWAKLLFSLDPADPYGMNHLIHILAIKCHESEWLRSFLDTFEPSNLHGEMRYYRNTLVLGLQQRQEDAEAKRRLIEGMEDVPWLFCALFQALNIDAPPQIWGVQPPSEVNVFYTKLYIQMAKDLWNHPRATSLLKDAANSAKKQESLKATDALLELRTVRFVYLEGNTEMLSLVPRHYLERQPNYDFDPLPPDVSENIFASPTSGVALPFTSPALNPAERQARLLMELMQGRNGGAAGAGAGAGVGGMPGGMDEMGVDEVMAQALGLENLDDLDLDEDDELEDDDATIGAEDLNQPSVQESIYNRLLQLFGGRRDVAERAEEREGEGDGDRNAGATATTSASGGLPGAWPVDEDDEVGGGDRRADGQGG</sequence>
<feature type="region of interest" description="Disordered" evidence="1">
    <location>
        <begin position="1"/>
        <end position="149"/>
    </location>
</feature>
<feature type="compositionally biased region" description="Basic and acidic residues" evidence="1">
    <location>
        <begin position="697"/>
        <end position="711"/>
    </location>
</feature>
<protein>
    <recommendedName>
        <fullName evidence="4">Nulp1-pending protein</fullName>
    </recommendedName>
</protein>
<feature type="compositionally biased region" description="Basic residues" evidence="1">
    <location>
        <begin position="88"/>
        <end position="102"/>
    </location>
</feature>
<gene>
    <name evidence="2" type="ORF">SAPIO_CDS6037</name>
</gene>
<keyword evidence="3" id="KW-1185">Reference proteome</keyword>
<dbReference type="EMBL" id="JOWA01000099">
    <property type="protein sequence ID" value="KEZ42751.1"/>
    <property type="molecule type" value="Genomic_DNA"/>
</dbReference>
<dbReference type="OrthoDB" id="205993at2759"/>
<dbReference type="AlphaFoldDB" id="A0A084G5Y9"/>
<dbReference type="GO" id="GO:1990116">
    <property type="term" value="P:ribosome-associated ubiquitin-dependent protein catabolic process"/>
    <property type="evidence" value="ECO:0007669"/>
    <property type="project" value="TreeGrafter"/>
</dbReference>